<comment type="caution">
    <text evidence="5">The sequence shown here is derived from an EMBL/GenBank/DDBJ whole genome shotgun (WGS) entry which is preliminary data.</text>
</comment>
<feature type="compositionally biased region" description="Polar residues" evidence="3">
    <location>
        <begin position="560"/>
        <end position="569"/>
    </location>
</feature>
<evidence type="ECO:0000313" key="6">
    <source>
        <dbReference type="Proteomes" id="UP001174997"/>
    </source>
</evidence>
<feature type="region of interest" description="Disordered" evidence="3">
    <location>
        <begin position="691"/>
        <end position="732"/>
    </location>
</feature>
<dbReference type="GO" id="GO:0030892">
    <property type="term" value="C:mitotic cohesin complex"/>
    <property type="evidence" value="ECO:0007669"/>
    <property type="project" value="TreeGrafter"/>
</dbReference>
<evidence type="ECO:0000313" key="5">
    <source>
        <dbReference type="EMBL" id="KAK0665325.1"/>
    </source>
</evidence>
<feature type="compositionally biased region" description="Gly residues" evidence="3">
    <location>
        <begin position="509"/>
        <end position="519"/>
    </location>
</feature>
<dbReference type="PANTHER" id="PTHR12585">
    <property type="entry name" value="SCC1 / RAD21 FAMILY MEMBER"/>
    <property type="match status" value="1"/>
</dbReference>
<keyword evidence="6" id="KW-1185">Reference proteome</keyword>
<proteinExistence type="predicted"/>
<dbReference type="Proteomes" id="UP001174997">
    <property type="component" value="Unassembled WGS sequence"/>
</dbReference>
<gene>
    <name evidence="5" type="ORF">QBC41DRAFT_379819</name>
</gene>
<dbReference type="AlphaFoldDB" id="A0AA40D735"/>
<evidence type="ECO:0000256" key="1">
    <source>
        <dbReference type="ARBA" id="ARBA00004123"/>
    </source>
</evidence>
<dbReference type="InterPro" id="IPR039781">
    <property type="entry name" value="Rad21/Rec8-like"/>
</dbReference>
<evidence type="ECO:0000256" key="3">
    <source>
        <dbReference type="SAM" id="MobiDB-lite"/>
    </source>
</evidence>
<feature type="compositionally biased region" description="Basic and acidic residues" evidence="3">
    <location>
        <begin position="177"/>
        <end position="189"/>
    </location>
</feature>
<feature type="compositionally biased region" description="Acidic residues" evidence="3">
    <location>
        <begin position="697"/>
        <end position="718"/>
    </location>
</feature>
<feature type="compositionally biased region" description="Basic and acidic residues" evidence="3">
    <location>
        <begin position="719"/>
        <end position="732"/>
    </location>
</feature>
<dbReference type="PANTHER" id="PTHR12585:SF70">
    <property type="entry name" value="RAD21_REC8 N TERMINAL DOMAIN PROTEIN (AFU_ORTHOLOGUE AFUA_6G02900)"/>
    <property type="match status" value="1"/>
</dbReference>
<feature type="compositionally biased region" description="Low complexity" evidence="3">
    <location>
        <begin position="151"/>
        <end position="165"/>
    </location>
</feature>
<dbReference type="EMBL" id="JAULSY010000112">
    <property type="protein sequence ID" value="KAK0665325.1"/>
    <property type="molecule type" value="Genomic_DNA"/>
</dbReference>
<dbReference type="GO" id="GO:0003682">
    <property type="term" value="F:chromatin binding"/>
    <property type="evidence" value="ECO:0007669"/>
    <property type="project" value="TreeGrafter"/>
</dbReference>
<feature type="region of interest" description="Disordered" evidence="3">
    <location>
        <begin position="402"/>
        <end position="595"/>
    </location>
</feature>
<dbReference type="Pfam" id="PF04825">
    <property type="entry name" value="Rad21_Rec8_N"/>
    <property type="match status" value="1"/>
</dbReference>
<feature type="compositionally biased region" description="Polar residues" evidence="3">
    <location>
        <begin position="124"/>
        <end position="143"/>
    </location>
</feature>
<name>A0AA40D735_9PEZI</name>
<dbReference type="InterPro" id="IPR006910">
    <property type="entry name" value="Rad21_Rec8_N"/>
</dbReference>
<evidence type="ECO:0000256" key="2">
    <source>
        <dbReference type="ARBA" id="ARBA00023242"/>
    </source>
</evidence>
<accession>A0AA40D735</accession>
<feature type="region of interest" description="Disordered" evidence="3">
    <location>
        <begin position="122"/>
        <end position="189"/>
    </location>
</feature>
<feature type="domain" description="Rad21/Rec8-like protein N-terminal" evidence="4">
    <location>
        <begin position="16"/>
        <end position="94"/>
    </location>
</feature>
<keyword evidence="2" id="KW-0539">Nucleus</keyword>
<protein>
    <recommendedName>
        <fullName evidence="4">Rad21/Rec8-like protein N-terminal domain-containing protein</fullName>
    </recommendedName>
</protein>
<organism evidence="5 6">
    <name type="scientific">Cercophora samala</name>
    <dbReference type="NCBI Taxonomy" id="330535"/>
    <lineage>
        <taxon>Eukaryota</taxon>
        <taxon>Fungi</taxon>
        <taxon>Dikarya</taxon>
        <taxon>Ascomycota</taxon>
        <taxon>Pezizomycotina</taxon>
        <taxon>Sordariomycetes</taxon>
        <taxon>Sordariomycetidae</taxon>
        <taxon>Sordariales</taxon>
        <taxon>Lasiosphaeriaceae</taxon>
        <taxon>Cercophora</taxon>
    </lineage>
</organism>
<feature type="compositionally biased region" description="Basic and acidic residues" evidence="3">
    <location>
        <begin position="335"/>
        <end position="345"/>
    </location>
</feature>
<dbReference type="CDD" id="cd21789">
    <property type="entry name" value="Rad21_Rec8_M_SpRec8p-like"/>
    <property type="match status" value="1"/>
</dbReference>
<feature type="compositionally biased region" description="Low complexity" evidence="3">
    <location>
        <begin position="275"/>
        <end position="291"/>
    </location>
</feature>
<comment type="subcellular location">
    <subcellularLocation>
        <location evidence="1">Nucleus</location>
    </subcellularLocation>
</comment>
<feature type="region of interest" description="Disordered" evidence="3">
    <location>
        <begin position="275"/>
        <end position="353"/>
    </location>
</feature>
<dbReference type="GO" id="GO:0005634">
    <property type="term" value="C:nucleus"/>
    <property type="evidence" value="ECO:0007669"/>
    <property type="project" value="UniProtKB-SubCell"/>
</dbReference>
<dbReference type="GO" id="GO:0007064">
    <property type="term" value="P:mitotic sister chromatid cohesion"/>
    <property type="evidence" value="ECO:0007669"/>
    <property type="project" value="TreeGrafter"/>
</dbReference>
<reference evidence="5" key="1">
    <citation type="submission" date="2023-06" db="EMBL/GenBank/DDBJ databases">
        <title>Genome-scale phylogeny and comparative genomics of the fungal order Sordariales.</title>
        <authorList>
            <consortium name="Lawrence Berkeley National Laboratory"/>
            <person name="Hensen N."/>
            <person name="Bonometti L."/>
            <person name="Westerberg I."/>
            <person name="Brannstrom I.O."/>
            <person name="Guillou S."/>
            <person name="Cros-Aarteil S."/>
            <person name="Calhoun S."/>
            <person name="Haridas S."/>
            <person name="Kuo A."/>
            <person name="Mondo S."/>
            <person name="Pangilinan J."/>
            <person name="Riley R."/>
            <person name="Labutti K."/>
            <person name="Andreopoulos B."/>
            <person name="Lipzen A."/>
            <person name="Chen C."/>
            <person name="Yanf M."/>
            <person name="Daum C."/>
            <person name="Ng V."/>
            <person name="Clum A."/>
            <person name="Steindorff A."/>
            <person name="Ohm R."/>
            <person name="Martin F."/>
            <person name="Silar P."/>
            <person name="Natvig D."/>
            <person name="Lalanne C."/>
            <person name="Gautier V."/>
            <person name="Ament-Velasquez S.L."/>
            <person name="Kruys A."/>
            <person name="Hutchinson M.I."/>
            <person name="Powell A.J."/>
            <person name="Barry K."/>
            <person name="Miller A.N."/>
            <person name="Grigoriev I.V."/>
            <person name="Debuchy R."/>
            <person name="Gladieux P."/>
            <person name="Thoren M.H."/>
            <person name="Johannesson H."/>
        </authorList>
    </citation>
    <scope>NUCLEOTIDE SEQUENCE</scope>
    <source>
        <strain evidence="5">CBS 307.81</strain>
    </source>
</reference>
<evidence type="ECO:0000259" key="4">
    <source>
        <dbReference type="Pfam" id="PF04825"/>
    </source>
</evidence>
<sequence length="732" mass="79513">MVWPPLVSTVGIKSNAKKISRKAIQEVNVQKACETILEPGAPIALRLQGSLLYGVSRVYSQQCQYVLTDAEKVQAHMMAFYNAMGGSENALDPKADDPDFDLNYQLPVFDLDDEGNLILPAVESQASRKTTSQMSPYQLDSFNSGGGSIHGGLDLPGSSSGLGNPFHDDPFDNDDMGPGKDKKQSLPFGEEERQLAPIDDWGIEIDAEGNVSALLEEPELPQLPQADVSKADDHLFSDLGLDRFDNEGDLLMGNSDTVLPSDPRLPSEPHALPQVEQAQQEENQEQPQQEAAMDENANEVQAPARARRQRRRQLLAPDDQTMLTRGQIRHWGNHYAERADEETARQQRRGLTATETQKNAYNFIFGQGLAGLGYLAGHPNIPHPLATHFAGEGLAQQLGFINPDSDVNEDASGDVPATPRGRRRTASQALELEEDEVARRVRPRLSNEPDAQVVVSQPANEAQLFLPGEQGEPIEAGRRGTGAQLSDAIHSDAPWNRQSSHIPSSSIKGDGGGGRGAGSKPGSRQVSASPLTHRARAGILGGSDQLERFSDQPPVFGSDTGFSQGNVFPSSDPAGPIDFPQQQQEEEEEEGVPADTSQQMINALDREGQNFARFIQQTARTKGYANEDDAEDGRVWVSFEDLFEPEDRKRAVVVQAFHHVLCLATKNVVKVRQDGQGGFVPFGEIRVGVEVPLSDGEGGDDAGGEEEEKGEEMGEGGGEESRIVTGDEEREE</sequence>